<evidence type="ECO:0000256" key="2">
    <source>
        <dbReference type="ARBA" id="ARBA00022737"/>
    </source>
</evidence>
<dbReference type="SMART" id="SM00612">
    <property type="entry name" value="Kelch"/>
    <property type="match status" value="3"/>
</dbReference>
<evidence type="ECO:0000313" key="5">
    <source>
        <dbReference type="Proteomes" id="UP001346149"/>
    </source>
</evidence>
<dbReference type="Proteomes" id="UP001346149">
    <property type="component" value="Unassembled WGS sequence"/>
</dbReference>
<keyword evidence="2" id="KW-0677">Repeat</keyword>
<keyword evidence="5" id="KW-1185">Reference proteome</keyword>
<proteinExistence type="predicted"/>
<dbReference type="Pfam" id="PF00646">
    <property type="entry name" value="F-box"/>
    <property type="match status" value="1"/>
</dbReference>
<dbReference type="CDD" id="cd22152">
    <property type="entry name" value="F-box_AtAFR-like"/>
    <property type="match status" value="1"/>
</dbReference>
<dbReference type="SUPFAM" id="SSF117281">
    <property type="entry name" value="Kelch motif"/>
    <property type="match status" value="1"/>
</dbReference>
<keyword evidence="1" id="KW-0880">Kelch repeat</keyword>
<accession>A0AAN7K722</accession>
<gene>
    <name evidence="4" type="ORF">SAY86_008816</name>
</gene>
<name>A0AAN7K722_TRANT</name>
<comment type="caution">
    <text evidence="4">The sequence shown here is derived from an EMBL/GenBank/DDBJ whole genome shotgun (WGS) entry which is preliminary data.</text>
</comment>
<dbReference type="PANTHER" id="PTHR46344:SF1">
    <property type="entry name" value="OS02G0504900 PROTEIN"/>
    <property type="match status" value="1"/>
</dbReference>
<dbReference type="InterPro" id="IPR006652">
    <property type="entry name" value="Kelch_1"/>
</dbReference>
<dbReference type="Gene3D" id="2.120.10.80">
    <property type="entry name" value="Kelch-type beta propeller"/>
    <property type="match status" value="1"/>
</dbReference>
<reference evidence="4 5" key="1">
    <citation type="journal article" date="2023" name="Hortic Res">
        <title>Pangenome of water caltrop reveals structural variations and asymmetric subgenome divergence after allopolyploidization.</title>
        <authorList>
            <person name="Zhang X."/>
            <person name="Chen Y."/>
            <person name="Wang L."/>
            <person name="Yuan Y."/>
            <person name="Fang M."/>
            <person name="Shi L."/>
            <person name="Lu R."/>
            <person name="Comes H.P."/>
            <person name="Ma Y."/>
            <person name="Chen Y."/>
            <person name="Huang G."/>
            <person name="Zhou Y."/>
            <person name="Zheng Z."/>
            <person name="Qiu Y."/>
        </authorList>
    </citation>
    <scope>NUCLEOTIDE SEQUENCE [LARGE SCALE GENOMIC DNA]</scope>
    <source>
        <strain evidence="4">F231</strain>
    </source>
</reference>
<dbReference type="SUPFAM" id="SSF81383">
    <property type="entry name" value="F-box domain"/>
    <property type="match status" value="1"/>
</dbReference>
<protein>
    <recommendedName>
        <fullName evidence="3">F-box domain-containing protein</fullName>
    </recommendedName>
</protein>
<dbReference type="InterPro" id="IPR001810">
    <property type="entry name" value="F-box_dom"/>
</dbReference>
<dbReference type="PANTHER" id="PTHR46344">
    <property type="entry name" value="OS02G0202900 PROTEIN"/>
    <property type="match status" value="1"/>
</dbReference>
<dbReference type="InterPro" id="IPR036047">
    <property type="entry name" value="F-box-like_dom_sf"/>
</dbReference>
<organism evidence="4 5">
    <name type="scientific">Trapa natans</name>
    <name type="common">Water chestnut</name>
    <dbReference type="NCBI Taxonomy" id="22666"/>
    <lineage>
        <taxon>Eukaryota</taxon>
        <taxon>Viridiplantae</taxon>
        <taxon>Streptophyta</taxon>
        <taxon>Embryophyta</taxon>
        <taxon>Tracheophyta</taxon>
        <taxon>Spermatophyta</taxon>
        <taxon>Magnoliopsida</taxon>
        <taxon>eudicotyledons</taxon>
        <taxon>Gunneridae</taxon>
        <taxon>Pentapetalae</taxon>
        <taxon>rosids</taxon>
        <taxon>malvids</taxon>
        <taxon>Myrtales</taxon>
        <taxon>Lythraceae</taxon>
        <taxon>Trapa</taxon>
    </lineage>
</organism>
<feature type="domain" description="F-box" evidence="3">
    <location>
        <begin position="48"/>
        <end position="88"/>
    </location>
</feature>
<sequence>MPGFNAGKKRCSAAVAFCVSDSEQRPITAKRNASDYFADVHVPILPGLPDDVAKACLTLVPRSDIPSMAAVCKKWRSFIRSREFLITRELAGAIEEWIYLLVADEEGKERHWEVLDSSGNKQKQPPTMPCPAKAGFEVVALDAKLFIAGGYSVDNGTKSASSDVYEYDCCLNSWRKLASMNTARYYFACAEVNGRIYAVGGYGVEGESLFSAEFYSPETNKWTLMEPSLRRPRTGSFGFGFDNKLYIMGGRSSFTIGNSRSIDIYDTERHEWSEMRKGCVMVTSHSVVGKKLFCLAWKDPRKLAVFDPGDATWKEVAIPLTGSSSIGFKLGSLGGKLVLFSHEKASWYGTLVYDPEAAKGSEWQTSTMRPLGECLLSVTMVA</sequence>
<dbReference type="SMART" id="SM00256">
    <property type="entry name" value="FBOX"/>
    <property type="match status" value="1"/>
</dbReference>
<dbReference type="EMBL" id="JAXQNO010000024">
    <property type="protein sequence ID" value="KAK4763048.1"/>
    <property type="molecule type" value="Genomic_DNA"/>
</dbReference>
<evidence type="ECO:0000256" key="1">
    <source>
        <dbReference type="ARBA" id="ARBA00022441"/>
    </source>
</evidence>
<dbReference type="Pfam" id="PF24681">
    <property type="entry name" value="Kelch_KLHDC2_KLHL20_DRC7"/>
    <property type="match status" value="1"/>
</dbReference>
<evidence type="ECO:0000259" key="3">
    <source>
        <dbReference type="SMART" id="SM00256"/>
    </source>
</evidence>
<dbReference type="AlphaFoldDB" id="A0AAN7K722"/>
<dbReference type="InterPro" id="IPR015915">
    <property type="entry name" value="Kelch-typ_b-propeller"/>
</dbReference>
<evidence type="ECO:0000313" key="4">
    <source>
        <dbReference type="EMBL" id="KAK4763048.1"/>
    </source>
</evidence>